<evidence type="ECO:0000256" key="4">
    <source>
        <dbReference type="ARBA" id="ARBA00035250"/>
    </source>
</evidence>
<dbReference type="InterPro" id="IPR009068">
    <property type="entry name" value="uS15_NS1_RNA-bd_sf"/>
</dbReference>
<evidence type="ECO:0000256" key="3">
    <source>
        <dbReference type="ARBA" id="ARBA00023274"/>
    </source>
</evidence>
<dbReference type="HAMAP" id="MF_01343_B">
    <property type="entry name" value="Ribosomal_uS15_B"/>
    <property type="match status" value="1"/>
</dbReference>
<accession>A0AA88AWD3</accession>
<dbReference type="GO" id="GO:0005840">
    <property type="term" value="C:ribosome"/>
    <property type="evidence" value="ECO:0007669"/>
    <property type="project" value="UniProtKB-KW"/>
</dbReference>
<dbReference type="AlphaFoldDB" id="A0AA88AWD3"/>
<comment type="similarity">
    <text evidence="1">Belongs to the universal ribosomal protein uS15 family.</text>
</comment>
<name>A0AA88AWD3_FICCA</name>
<evidence type="ECO:0000313" key="7">
    <source>
        <dbReference type="EMBL" id="GMN49926.1"/>
    </source>
</evidence>
<dbReference type="InterPro" id="IPR005290">
    <property type="entry name" value="Ribosomal_uS15_bac-type"/>
</dbReference>
<dbReference type="GO" id="GO:0005737">
    <property type="term" value="C:cytoplasm"/>
    <property type="evidence" value="ECO:0007669"/>
    <property type="project" value="UniProtKB-ARBA"/>
</dbReference>
<dbReference type="PANTHER" id="PTHR47546">
    <property type="entry name" value="S15/NS1, RNA-BINDING PROTEIN"/>
    <property type="match status" value="1"/>
</dbReference>
<proteinExistence type="inferred from homology"/>
<evidence type="ECO:0000256" key="1">
    <source>
        <dbReference type="ARBA" id="ARBA00008434"/>
    </source>
</evidence>
<dbReference type="Pfam" id="PF00312">
    <property type="entry name" value="Ribosomal_S15"/>
    <property type="match status" value="1"/>
</dbReference>
<dbReference type="InterPro" id="IPR000589">
    <property type="entry name" value="Ribosomal_uS15"/>
</dbReference>
<dbReference type="Gramene" id="FCD_00003135-RA">
    <property type="protein sequence ID" value="FCD_00003135-RA:cds"/>
    <property type="gene ID" value="FCD_00003135"/>
</dbReference>
<dbReference type="EMBL" id="BTGU01000032">
    <property type="protein sequence ID" value="GMN49926.1"/>
    <property type="molecule type" value="Genomic_DNA"/>
</dbReference>
<dbReference type="GO" id="GO:1990904">
    <property type="term" value="C:ribonucleoprotein complex"/>
    <property type="evidence" value="ECO:0007669"/>
    <property type="project" value="UniProtKB-KW"/>
</dbReference>
<feature type="compositionally biased region" description="Basic and acidic residues" evidence="6">
    <location>
        <begin position="205"/>
        <end position="216"/>
    </location>
</feature>
<feature type="region of interest" description="Disordered" evidence="6">
    <location>
        <begin position="174"/>
        <end position="216"/>
    </location>
</feature>
<evidence type="ECO:0000256" key="6">
    <source>
        <dbReference type="SAM" id="MobiDB-lite"/>
    </source>
</evidence>
<organism evidence="7 8">
    <name type="scientific">Ficus carica</name>
    <name type="common">Common fig</name>
    <dbReference type="NCBI Taxonomy" id="3494"/>
    <lineage>
        <taxon>Eukaryota</taxon>
        <taxon>Viridiplantae</taxon>
        <taxon>Streptophyta</taxon>
        <taxon>Embryophyta</taxon>
        <taxon>Tracheophyta</taxon>
        <taxon>Spermatophyta</taxon>
        <taxon>Magnoliopsida</taxon>
        <taxon>eudicotyledons</taxon>
        <taxon>Gunneridae</taxon>
        <taxon>Pentapetalae</taxon>
        <taxon>rosids</taxon>
        <taxon>fabids</taxon>
        <taxon>Rosales</taxon>
        <taxon>Moraceae</taxon>
        <taxon>Ficeae</taxon>
        <taxon>Ficus</taxon>
    </lineage>
</organism>
<dbReference type="GO" id="GO:0003735">
    <property type="term" value="F:structural constituent of ribosome"/>
    <property type="evidence" value="ECO:0007669"/>
    <property type="project" value="InterPro"/>
</dbReference>
<comment type="caution">
    <text evidence="7">The sequence shown here is derived from an EMBL/GenBank/DDBJ whole genome shotgun (WGS) entry which is preliminary data.</text>
</comment>
<dbReference type="Proteomes" id="UP001187192">
    <property type="component" value="Unassembled WGS sequence"/>
</dbReference>
<dbReference type="SUPFAM" id="SSF47060">
    <property type="entry name" value="S15/NS1 RNA-binding domain"/>
    <property type="match status" value="1"/>
</dbReference>
<dbReference type="GO" id="GO:0006412">
    <property type="term" value="P:translation"/>
    <property type="evidence" value="ECO:0007669"/>
    <property type="project" value="InterPro"/>
</dbReference>
<keyword evidence="3" id="KW-0687">Ribonucleoprotein</keyword>
<evidence type="ECO:0000256" key="2">
    <source>
        <dbReference type="ARBA" id="ARBA00022980"/>
    </source>
</evidence>
<feature type="region of interest" description="Disordered" evidence="6">
    <location>
        <begin position="150"/>
        <end position="169"/>
    </location>
</feature>
<dbReference type="PANTHER" id="PTHR47546:SF3">
    <property type="entry name" value="30S RIBOSOMAL PROTEIN S15, CHLOROPLASTIC"/>
    <property type="match status" value="1"/>
</dbReference>
<feature type="compositionally biased region" description="Low complexity" evidence="6">
    <location>
        <begin position="174"/>
        <end position="188"/>
    </location>
</feature>
<gene>
    <name evidence="7" type="ORF">TIFTF001_019095</name>
</gene>
<evidence type="ECO:0000256" key="5">
    <source>
        <dbReference type="ARBA" id="ARBA00035484"/>
    </source>
</evidence>
<feature type="region of interest" description="Disordered" evidence="6">
    <location>
        <begin position="97"/>
        <end position="116"/>
    </location>
</feature>
<dbReference type="NCBIfam" id="TIGR00952">
    <property type="entry name" value="S15_bact"/>
    <property type="match status" value="1"/>
</dbReference>
<evidence type="ECO:0000313" key="8">
    <source>
        <dbReference type="Proteomes" id="UP001187192"/>
    </source>
</evidence>
<dbReference type="SMART" id="SM01387">
    <property type="entry name" value="Ribosomal_S15"/>
    <property type="match status" value="1"/>
</dbReference>
<dbReference type="Gene3D" id="1.10.287.10">
    <property type="entry name" value="S15/NS1, RNA-binding"/>
    <property type="match status" value="1"/>
</dbReference>
<keyword evidence="2" id="KW-0689">Ribosomal protein</keyword>
<sequence length="437" mass="49346">MALQLIPKRRTLFNPSLIHLFSTSSSSSSSIPADSDDRNDHSKSSTSDSPLSSYFSDVKASLLRQQKSSPPPLSPRTSPSPASKGVSVEEIRKNLAEFRRTSDPTPPANSGSTPSFLDLYKQNVVNNADHRSSGGSLSMDAIRRSLNQMRASNNAPQTGRRGSDPLSLSSFKSSLRLRPSDSPSAPSRTTVFGGTDPLPQSVFGKEIRERKDGDEPSAMKRVFVKMYKYPELGERLKQLRPDEKDRGEGWFSIEELNQRLTRLRELEEKETESIISGMQYKDFRSGLEMLKRSDDEKKKANLQKHGILGLMSRTPEFMLQPPKEHLVEKASALLQYFHPDNMSSAEKMKLELAKVRDEFKLSESDCGSARVQVAQLTTKIKHLSAVLHKKDKHSRKGLVGMVQRRKRLLKYLRRTDWDSYCFVLDKLGLRDNPDYKN</sequence>
<keyword evidence="8" id="KW-1185">Reference proteome</keyword>
<feature type="compositionally biased region" description="Low complexity" evidence="6">
    <location>
        <begin position="44"/>
        <end position="56"/>
    </location>
</feature>
<protein>
    <recommendedName>
        <fullName evidence="4">Small ribosomal subunit protein uS15c</fullName>
    </recommendedName>
    <alternativeName>
        <fullName evidence="5">30S ribosomal protein S15, chloroplastic</fullName>
    </alternativeName>
</protein>
<feature type="region of interest" description="Disordered" evidence="6">
    <location>
        <begin position="22"/>
        <end position="88"/>
    </location>
</feature>
<reference evidence="7" key="1">
    <citation type="submission" date="2023-07" db="EMBL/GenBank/DDBJ databases">
        <title>draft genome sequence of fig (Ficus carica).</title>
        <authorList>
            <person name="Takahashi T."/>
            <person name="Nishimura K."/>
        </authorList>
    </citation>
    <scope>NUCLEOTIDE SEQUENCE</scope>
</reference>
<dbReference type="CDD" id="cd00353">
    <property type="entry name" value="Ribosomal_S15p_S13e"/>
    <property type="match status" value="1"/>
</dbReference>